<reference evidence="1 2" key="2">
    <citation type="journal article" date="2022" name="Mol. Ecol. Resour.">
        <title>The genomes of chicory, endive, great burdock and yacon provide insights into Asteraceae paleo-polyploidization history and plant inulin production.</title>
        <authorList>
            <person name="Fan W."/>
            <person name="Wang S."/>
            <person name="Wang H."/>
            <person name="Wang A."/>
            <person name="Jiang F."/>
            <person name="Liu H."/>
            <person name="Zhao H."/>
            <person name="Xu D."/>
            <person name="Zhang Y."/>
        </authorList>
    </citation>
    <scope>NUCLEOTIDE SEQUENCE [LARGE SCALE GENOMIC DNA]</scope>
    <source>
        <strain evidence="2">cv. Niubang</strain>
    </source>
</reference>
<protein>
    <submittedName>
        <fullName evidence="1">Uncharacterized protein</fullName>
    </submittedName>
</protein>
<reference evidence="2" key="1">
    <citation type="journal article" date="2022" name="Mol. Ecol. Resour.">
        <title>The genomes of chicory, endive, great burdock and yacon provide insights into Asteraceae palaeo-polyploidization history and plant inulin production.</title>
        <authorList>
            <person name="Fan W."/>
            <person name="Wang S."/>
            <person name="Wang H."/>
            <person name="Wang A."/>
            <person name="Jiang F."/>
            <person name="Liu H."/>
            <person name="Zhao H."/>
            <person name="Xu D."/>
            <person name="Zhang Y."/>
        </authorList>
    </citation>
    <scope>NUCLEOTIDE SEQUENCE [LARGE SCALE GENOMIC DNA]</scope>
    <source>
        <strain evidence="2">cv. Niubang</strain>
    </source>
</reference>
<proteinExistence type="predicted"/>
<evidence type="ECO:0000313" key="2">
    <source>
        <dbReference type="Proteomes" id="UP001055879"/>
    </source>
</evidence>
<organism evidence="1 2">
    <name type="scientific">Arctium lappa</name>
    <name type="common">Greater burdock</name>
    <name type="synonym">Lappa major</name>
    <dbReference type="NCBI Taxonomy" id="4217"/>
    <lineage>
        <taxon>Eukaryota</taxon>
        <taxon>Viridiplantae</taxon>
        <taxon>Streptophyta</taxon>
        <taxon>Embryophyta</taxon>
        <taxon>Tracheophyta</taxon>
        <taxon>Spermatophyta</taxon>
        <taxon>Magnoliopsida</taxon>
        <taxon>eudicotyledons</taxon>
        <taxon>Gunneridae</taxon>
        <taxon>Pentapetalae</taxon>
        <taxon>asterids</taxon>
        <taxon>campanulids</taxon>
        <taxon>Asterales</taxon>
        <taxon>Asteraceae</taxon>
        <taxon>Carduoideae</taxon>
        <taxon>Cardueae</taxon>
        <taxon>Arctiinae</taxon>
        <taxon>Arctium</taxon>
    </lineage>
</organism>
<gene>
    <name evidence="1" type="ORF">L6452_12780</name>
</gene>
<evidence type="ECO:0000313" key="1">
    <source>
        <dbReference type="EMBL" id="KAI3733337.1"/>
    </source>
</evidence>
<comment type="caution">
    <text evidence="1">The sequence shown here is derived from an EMBL/GenBank/DDBJ whole genome shotgun (WGS) entry which is preliminary data.</text>
</comment>
<name>A0ACB9CGC4_ARCLA</name>
<accession>A0ACB9CGC4</accession>
<keyword evidence="2" id="KW-1185">Reference proteome</keyword>
<dbReference type="EMBL" id="CM042050">
    <property type="protein sequence ID" value="KAI3733337.1"/>
    <property type="molecule type" value="Genomic_DNA"/>
</dbReference>
<sequence>MGQLGFFQAFISGDSNVKMRDYAPKLTVNPYFTKESFCVQFMCCLYIYIFCTCIFQVGMCFGIAVVYCFVPFLT</sequence>
<dbReference type="Proteomes" id="UP001055879">
    <property type="component" value="Linkage Group LG04"/>
</dbReference>